<dbReference type="AlphaFoldDB" id="A0A7I4EF86"/>
<dbReference type="EMBL" id="ABEU02000008">
    <property type="status" value="NOT_ANNOTATED_CDS"/>
    <property type="molecule type" value="Genomic_DNA"/>
</dbReference>
<dbReference type="Proteomes" id="UP000006727">
    <property type="component" value="Chromosome 8"/>
</dbReference>
<proteinExistence type="inferred from homology"/>
<evidence type="ECO:0000256" key="6">
    <source>
        <dbReference type="SAM" id="Coils"/>
    </source>
</evidence>
<protein>
    <recommendedName>
        <fullName evidence="10">FKBP12-interacting protein of 37 kDa</fullName>
    </recommendedName>
</protein>
<feature type="coiled-coil region" evidence="6">
    <location>
        <begin position="66"/>
        <end position="204"/>
    </location>
</feature>
<organism evidence="8 9">
    <name type="scientific">Physcomitrium patens</name>
    <name type="common">Spreading-leaved earth moss</name>
    <name type="synonym">Physcomitrella patens</name>
    <dbReference type="NCBI Taxonomy" id="3218"/>
    <lineage>
        <taxon>Eukaryota</taxon>
        <taxon>Viridiplantae</taxon>
        <taxon>Streptophyta</taxon>
        <taxon>Embryophyta</taxon>
        <taxon>Bryophyta</taxon>
        <taxon>Bryophytina</taxon>
        <taxon>Bryopsida</taxon>
        <taxon>Funariidae</taxon>
        <taxon>Funariales</taxon>
        <taxon>Funariaceae</taxon>
        <taxon>Physcomitrium</taxon>
    </lineage>
</organism>
<dbReference type="EnsemblPlants" id="Pp3c8_10480V3.3">
    <property type="protein sequence ID" value="Pp3c8_10480V3.3"/>
    <property type="gene ID" value="Pp3c8_10480"/>
</dbReference>
<evidence type="ECO:0008006" key="10">
    <source>
        <dbReference type="Google" id="ProtNLM"/>
    </source>
</evidence>
<dbReference type="GO" id="GO:0016556">
    <property type="term" value="P:mRNA modification"/>
    <property type="evidence" value="ECO:0007669"/>
    <property type="project" value="InterPro"/>
</dbReference>
<feature type="region of interest" description="Disordered" evidence="7">
    <location>
        <begin position="290"/>
        <end position="328"/>
    </location>
</feature>
<keyword evidence="5" id="KW-0539">Nucleus</keyword>
<reference evidence="8 9" key="1">
    <citation type="journal article" date="2008" name="Science">
        <title>The Physcomitrella genome reveals evolutionary insights into the conquest of land by plants.</title>
        <authorList>
            <person name="Rensing S."/>
            <person name="Lang D."/>
            <person name="Zimmer A."/>
            <person name="Terry A."/>
            <person name="Salamov A."/>
            <person name="Shapiro H."/>
            <person name="Nishiyama T."/>
            <person name="Perroud P.-F."/>
            <person name="Lindquist E."/>
            <person name="Kamisugi Y."/>
            <person name="Tanahashi T."/>
            <person name="Sakakibara K."/>
            <person name="Fujita T."/>
            <person name="Oishi K."/>
            <person name="Shin-I T."/>
            <person name="Kuroki Y."/>
            <person name="Toyoda A."/>
            <person name="Suzuki Y."/>
            <person name="Hashimoto A."/>
            <person name="Yamaguchi K."/>
            <person name="Sugano A."/>
            <person name="Kohara Y."/>
            <person name="Fujiyama A."/>
            <person name="Anterola A."/>
            <person name="Aoki S."/>
            <person name="Ashton N."/>
            <person name="Barbazuk W.B."/>
            <person name="Barker E."/>
            <person name="Bennetzen J."/>
            <person name="Bezanilla M."/>
            <person name="Blankenship R."/>
            <person name="Cho S.H."/>
            <person name="Dutcher S."/>
            <person name="Estelle M."/>
            <person name="Fawcett J.A."/>
            <person name="Gundlach H."/>
            <person name="Hanada K."/>
            <person name="Heyl A."/>
            <person name="Hicks K.A."/>
            <person name="Hugh J."/>
            <person name="Lohr M."/>
            <person name="Mayer K."/>
            <person name="Melkozernov A."/>
            <person name="Murata T."/>
            <person name="Nelson D."/>
            <person name="Pils B."/>
            <person name="Prigge M."/>
            <person name="Reiss B."/>
            <person name="Renner T."/>
            <person name="Rombauts S."/>
            <person name="Rushton P."/>
            <person name="Sanderfoot A."/>
            <person name="Schween G."/>
            <person name="Shiu S.-H."/>
            <person name="Stueber K."/>
            <person name="Theodoulou F.L."/>
            <person name="Tu H."/>
            <person name="Van de Peer Y."/>
            <person name="Verrier P.J."/>
            <person name="Waters E."/>
            <person name="Wood A."/>
            <person name="Yang L."/>
            <person name="Cove D."/>
            <person name="Cuming A."/>
            <person name="Hasebe M."/>
            <person name="Lucas S."/>
            <person name="Mishler D.B."/>
            <person name="Reski R."/>
            <person name="Grigoriev I."/>
            <person name="Quatrano R.S."/>
            <person name="Boore J.L."/>
        </authorList>
    </citation>
    <scope>NUCLEOTIDE SEQUENCE [LARGE SCALE GENOMIC DNA]</scope>
    <source>
        <strain evidence="8 9">cv. Gransden 2004</strain>
    </source>
</reference>
<accession>A0A7I4EF86</accession>
<dbReference type="GO" id="GO:0006397">
    <property type="term" value="P:mRNA processing"/>
    <property type="evidence" value="ECO:0007669"/>
    <property type="project" value="UniProtKB-KW"/>
</dbReference>
<keyword evidence="6" id="KW-0175">Coiled coil</keyword>
<comment type="similarity">
    <text evidence="2">Belongs to the fl(2)d family.</text>
</comment>
<evidence type="ECO:0000313" key="9">
    <source>
        <dbReference type="Proteomes" id="UP000006727"/>
    </source>
</evidence>
<evidence type="ECO:0000256" key="5">
    <source>
        <dbReference type="ARBA" id="ARBA00023242"/>
    </source>
</evidence>
<dbReference type="PANTHER" id="PTHR15217">
    <property type="entry name" value="WILMS' TUMOR 1-ASSOCIATING PROTEIN"/>
    <property type="match status" value="1"/>
</dbReference>
<dbReference type="PANTHER" id="PTHR15217:SF0">
    <property type="entry name" value="PRE-MRNA-SPLICING REGULATOR WTAP"/>
    <property type="match status" value="1"/>
</dbReference>
<keyword evidence="4" id="KW-0508">mRNA splicing</keyword>
<keyword evidence="9" id="KW-1185">Reference proteome</keyword>
<dbReference type="GO" id="GO:0000381">
    <property type="term" value="P:regulation of alternative mRNA splicing, via spliceosome"/>
    <property type="evidence" value="ECO:0007669"/>
    <property type="project" value="InterPro"/>
</dbReference>
<dbReference type="GO" id="GO:0008380">
    <property type="term" value="P:RNA splicing"/>
    <property type="evidence" value="ECO:0007669"/>
    <property type="project" value="UniProtKB-KW"/>
</dbReference>
<sequence>MFDFDGETCNENGMTGVKREFADLDDDEEELYPSKKIYASHGPSSDHATTTILNLRSTLEDRDSTIATLKASLDAANGELDKWKNSFINDSLFPAGTTADPAVVTQAMQKLQTTESQLKEQLLTAKRRESVLVVKLANTEQEVVDLKSTVHDLKLMLKPSMQQTRRLFLDPAIHAEFSRMKKELEAADKRVKELQDDLAAVQFTPHSKHGKLLMAKCRTLQEENSEIGREASEGKVHELGTRLAVQKSLNSKLRRCYQELYDTVEDVNYELERSQQMVYNLQREVQKRDHQLAEVLKQNEEHQSRREEPTTTHEEEDHQQLVVKDGDK</sequence>
<name>A0A7I4EF86_PHYPA</name>
<dbReference type="Gramene" id="Pp3c8_10480V3.4">
    <property type="protein sequence ID" value="Pp3c8_10480V3.4"/>
    <property type="gene ID" value="Pp3c8_10480"/>
</dbReference>
<dbReference type="EnsemblPlants" id="Pp3c8_10480V3.2">
    <property type="protein sequence ID" value="Pp3c8_10480V3.2"/>
    <property type="gene ID" value="Pp3c8_10480"/>
</dbReference>
<dbReference type="Gramene" id="Pp3c8_10480V3.2">
    <property type="protein sequence ID" value="Pp3c8_10480V3.2"/>
    <property type="gene ID" value="Pp3c8_10480"/>
</dbReference>
<evidence type="ECO:0000256" key="3">
    <source>
        <dbReference type="ARBA" id="ARBA00022664"/>
    </source>
</evidence>
<evidence type="ECO:0000256" key="2">
    <source>
        <dbReference type="ARBA" id="ARBA00010313"/>
    </source>
</evidence>
<gene>
    <name evidence="8" type="primary">LOC112286135</name>
</gene>
<dbReference type="InterPro" id="IPR033757">
    <property type="entry name" value="WTAP"/>
</dbReference>
<dbReference type="GO" id="GO:0005634">
    <property type="term" value="C:nucleus"/>
    <property type="evidence" value="ECO:0007669"/>
    <property type="project" value="UniProtKB-SubCell"/>
</dbReference>
<dbReference type="EnsemblPlants" id="Pp3c8_10480V3.4">
    <property type="protein sequence ID" value="Pp3c8_10480V3.4"/>
    <property type="gene ID" value="Pp3c8_10480"/>
</dbReference>
<reference evidence="8 9" key="2">
    <citation type="journal article" date="2018" name="Plant J.">
        <title>The Physcomitrella patens chromosome-scale assembly reveals moss genome structure and evolution.</title>
        <authorList>
            <person name="Lang D."/>
            <person name="Ullrich K.K."/>
            <person name="Murat F."/>
            <person name="Fuchs J."/>
            <person name="Jenkins J."/>
            <person name="Haas F.B."/>
            <person name="Piednoel M."/>
            <person name="Gundlach H."/>
            <person name="Van Bel M."/>
            <person name="Meyberg R."/>
            <person name="Vives C."/>
            <person name="Morata J."/>
            <person name="Symeonidi A."/>
            <person name="Hiss M."/>
            <person name="Muchero W."/>
            <person name="Kamisugi Y."/>
            <person name="Saleh O."/>
            <person name="Blanc G."/>
            <person name="Decker E.L."/>
            <person name="van Gessel N."/>
            <person name="Grimwood J."/>
            <person name="Hayes R.D."/>
            <person name="Graham S.W."/>
            <person name="Gunter L.E."/>
            <person name="McDaniel S.F."/>
            <person name="Hoernstein S.N.W."/>
            <person name="Larsson A."/>
            <person name="Li F.W."/>
            <person name="Perroud P.F."/>
            <person name="Phillips J."/>
            <person name="Ranjan P."/>
            <person name="Rokshar D.S."/>
            <person name="Rothfels C.J."/>
            <person name="Schneider L."/>
            <person name="Shu S."/>
            <person name="Stevenson D.W."/>
            <person name="Thummler F."/>
            <person name="Tillich M."/>
            <person name="Villarreal Aguilar J.C."/>
            <person name="Widiez T."/>
            <person name="Wong G.K."/>
            <person name="Wymore A."/>
            <person name="Zhang Y."/>
            <person name="Zimmer A.D."/>
            <person name="Quatrano R.S."/>
            <person name="Mayer K.F.X."/>
            <person name="Goodstein D."/>
            <person name="Casacuberta J.M."/>
            <person name="Vandepoele K."/>
            <person name="Reski R."/>
            <person name="Cuming A.C."/>
            <person name="Tuskan G.A."/>
            <person name="Maumus F."/>
            <person name="Salse J."/>
            <person name="Schmutz J."/>
            <person name="Rensing S.A."/>
        </authorList>
    </citation>
    <scope>NUCLEOTIDE SEQUENCE [LARGE SCALE GENOMIC DNA]</scope>
    <source>
        <strain evidence="8 9">cv. Gransden 2004</strain>
    </source>
</reference>
<keyword evidence="3" id="KW-0507">mRNA processing</keyword>
<dbReference type="Pfam" id="PF17098">
    <property type="entry name" value="Wtap"/>
    <property type="match status" value="1"/>
</dbReference>
<reference evidence="8" key="3">
    <citation type="submission" date="2020-12" db="UniProtKB">
        <authorList>
            <consortium name="EnsemblPlants"/>
        </authorList>
    </citation>
    <scope>IDENTIFICATION</scope>
</reference>
<evidence type="ECO:0000256" key="7">
    <source>
        <dbReference type="SAM" id="MobiDB-lite"/>
    </source>
</evidence>
<comment type="subcellular location">
    <subcellularLocation>
        <location evidence="1">Nucleus</location>
    </subcellularLocation>
</comment>
<dbReference type="SMR" id="A0A7I4EF86"/>
<evidence type="ECO:0000256" key="1">
    <source>
        <dbReference type="ARBA" id="ARBA00004123"/>
    </source>
</evidence>
<dbReference type="Gramene" id="Pp3c8_10480V3.3">
    <property type="protein sequence ID" value="Pp3c8_10480V3.3"/>
    <property type="gene ID" value="Pp3c8_10480"/>
</dbReference>
<evidence type="ECO:0000313" key="8">
    <source>
        <dbReference type="EnsemblPlants" id="Pp3c8_10480V3.2"/>
    </source>
</evidence>
<evidence type="ECO:0000256" key="4">
    <source>
        <dbReference type="ARBA" id="ARBA00023187"/>
    </source>
</evidence>